<protein>
    <submittedName>
        <fullName evidence="3">Uncharacterized protein</fullName>
    </submittedName>
</protein>
<feature type="transmembrane region" description="Helical" evidence="2">
    <location>
        <begin position="17"/>
        <end position="42"/>
    </location>
</feature>
<dbReference type="EMBL" id="OZ019895">
    <property type="protein sequence ID" value="CAK9219891.1"/>
    <property type="molecule type" value="Genomic_DNA"/>
</dbReference>
<keyword evidence="1" id="KW-0378">Hydrolase</keyword>
<name>A0ABP0UER2_9BRYO</name>
<keyword evidence="2" id="KW-1133">Transmembrane helix</keyword>
<keyword evidence="2" id="KW-0472">Membrane</keyword>
<sequence>MTCRSSSSFRGDNSRHLFYAVAVVSIYIYGFVAALRVAGFLLSQFRSFDHMLGWLKTLNPEIDGLTGTECNRPNTTITNSLLVCVSDIAEFVDPDPGHSFQAIREQFFG</sequence>
<keyword evidence="4" id="KW-1185">Reference proteome</keyword>
<gene>
    <name evidence="3" type="ORF">CSSPTR1EN2_LOCUS14960</name>
</gene>
<evidence type="ECO:0000313" key="4">
    <source>
        <dbReference type="Proteomes" id="UP001497512"/>
    </source>
</evidence>
<evidence type="ECO:0000256" key="1">
    <source>
        <dbReference type="ARBA" id="ARBA00022801"/>
    </source>
</evidence>
<dbReference type="InterPro" id="IPR007312">
    <property type="entry name" value="Phosphoesterase"/>
</dbReference>
<dbReference type="Pfam" id="PF04185">
    <property type="entry name" value="Phosphoesterase"/>
    <property type="match status" value="1"/>
</dbReference>
<reference evidence="3" key="1">
    <citation type="submission" date="2024-02" db="EMBL/GenBank/DDBJ databases">
        <authorList>
            <consortium name="ELIXIR-Norway"/>
            <consortium name="Elixir Norway"/>
        </authorList>
    </citation>
    <scope>NUCLEOTIDE SEQUENCE</scope>
</reference>
<keyword evidence="2" id="KW-0812">Transmembrane</keyword>
<organism evidence="3 4">
    <name type="scientific">Sphagnum troendelagicum</name>
    <dbReference type="NCBI Taxonomy" id="128251"/>
    <lineage>
        <taxon>Eukaryota</taxon>
        <taxon>Viridiplantae</taxon>
        <taxon>Streptophyta</taxon>
        <taxon>Embryophyta</taxon>
        <taxon>Bryophyta</taxon>
        <taxon>Sphagnophytina</taxon>
        <taxon>Sphagnopsida</taxon>
        <taxon>Sphagnales</taxon>
        <taxon>Sphagnaceae</taxon>
        <taxon>Sphagnum</taxon>
    </lineage>
</organism>
<dbReference type="Proteomes" id="UP001497512">
    <property type="component" value="Chromosome 3"/>
</dbReference>
<accession>A0ABP0UER2</accession>
<proteinExistence type="predicted"/>
<evidence type="ECO:0000313" key="3">
    <source>
        <dbReference type="EMBL" id="CAK9219891.1"/>
    </source>
</evidence>
<evidence type="ECO:0000256" key="2">
    <source>
        <dbReference type="SAM" id="Phobius"/>
    </source>
</evidence>